<dbReference type="InterPro" id="IPR001806">
    <property type="entry name" value="Small_GTPase"/>
</dbReference>
<proteinExistence type="inferred from homology"/>
<evidence type="ECO:0000256" key="2">
    <source>
        <dbReference type="ARBA" id="ARBA00022741"/>
    </source>
</evidence>
<keyword evidence="2" id="KW-0547">Nucleotide-binding</keyword>
<evidence type="ECO:0000313" key="7">
    <source>
        <dbReference type="EMBL" id="CAF0746917.1"/>
    </source>
</evidence>
<dbReference type="InterPro" id="IPR005225">
    <property type="entry name" value="Small_GTP-bd"/>
</dbReference>
<evidence type="ECO:0000256" key="5">
    <source>
        <dbReference type="ARBA" id="ARBA00023289"/>
    </source>
</evidence>
<dbReference type="SUPFAM" id="SSF52540">
    <property type="entry name" value="P-loop containing nucleoside triphosphate hydrolases"/>
    <property type="match status" value="1"/>
</dbReference>
<protein>
    <submittedName>
        <fullName evidence="8">Uncharacterized protein</fullName>
    </submittedName>
</protein>
<dbReference type="SMART" id="SM00173">
    <property type="entry name" value="RAS"/>
    <property type="match status" value="1"/>
</dbReference>
<accession>A0A814BNV2</accession>
<gene>
    <name evidence="8" type="ORF">GPM918_LOCUS10091</name>
    <name evidence="7" type="ORF">OVA965_LOCUS1781</name>
    <name evidence="10" type="ORF">SRO942_LOCUS10088</name>
    <name evidence="9" type="ORF">TMI583_LOCUS1781</name>
</gene>
<evidence type="ECO:0000256" key="3">
    <source>
        <dbReference type="ARBA" id="ARBA00023134"/>
    </source>
</evidence>
<dbReference type="InterPro" id="IPR027417">
    <property type="entry name" value="P-loop_NTPase"/>
</dbReference>
<dbReference type="Proteomes" id="UP000677228">
    <property type="component" value="Unassembled WGS sequence"/>
</dbReference>
<feature type="region of interest" description="Disordered" evidence="6">
    <location>
        <begin position="181"/>
        <end position="202"/>
    </location>
</feature>
<dbReference type="NCBIfam" id="TIGR00231">
    <property type="entry name" value="small_GTP"/>
    <property type="match status" value="1"/>
</dbReference>
<dbReference type="PROSITE" id="PS51419">
    <property type="entry name" value="RAB"/>
    <property type="match status" value="1"/>
</dbReference>
<name>A0A814BNV2_9BILA</name>
<evidence type="ECO:0000313" key="10">
    <source>
        <dbReference type="EMBL" id="CAF3707431.1"/>
    </source>
</evidence>
<comment type="caution">
    <text evidence="8">The sequence shown here is derived from an EMBL/GenBank/DDBJ whole genome shotgun (WGS) entry which is preliminary data.</text>
</comment>
<reference evidence="8" key="1">
    <citation type="submission" date="2021-02" db="EMBL/GenBank/DDBJ databases">
        <authorList>
            <person name="Nowell W R."/>
        </authorList>
    </citation>
    <scope>NUCLEOTIDE SEQUENCE</scope>
</reference>
<dbReference type="GO" id="GO:0003924">
    <property type="term" value="F:GTPase activity"/>
    <property type="evidence" value="ECO:0007669"/>
    <property type="project" value="InterPro"/>
</dbReference>
<keyword evidence="3" id="KW-0342">GTP-binding</keyword>
<evidence type="ECO:0000256" key="4">
    <source>
        <dbReference type="ARBA" id="ARBA00023288"/>
    </source>
</evidence>
<evidence type="ECO:0000256" key="6">
    <source>
        <dbReference type="SAM" id="MobiDB-lite"/>
    </source>
</evidence>
<dbReference type="EMBL" id="CAJOBC010001950">
    <property type="protein sequence ID" value="CAF3707431.1"/>
    <property type="molecule type" value="Genomic_DNA"/>
</dbReference>
<dbReference type="PRINTS" id="PR00449">
    <property type="entry name" value="RASTRNSFRMNG"/>
</dbReference>
<dbReference type="GO" id="GO:0005525">
    <property type="term" value="F:GTP binding"/>
    <property type="evidence" value="ECO:0007669"/>
    <property type="project" value="UniProtKB-KW"/>
</dbReference>
<dbReference type="EMBL" id="CAJOBA010000350">
    <property type="protein sequence ID" value="CAF3525127.1"/>
    <property type="molecule type" value="Genomic_DNA"/>
</dbReference>
<keyword evidence="4" id="KW-0449">Lipoprotein</keyword>
<dbReference type="Proteomes" id="UP000681722">
    <property type="component" value="Unassembled WGS sequence"/>
</dbReference>
<dbReference type="CDD" id="cd00154">
    <property type="entry name" value="Rab"/>
    <property type="match status" value="1"/>
</dbReference>
<keyword evidence="11" id="KW-1185">Reference proteome</keyword>
<dbReference type="SMART" id="SM00174">
    <property type="entry name" value="RHO"/>
    <property type="match status" value="1"/>
</dbReference>
<evidence type="ECO:0000313" key="8">
    <source>
        <dbReference type="EMBL" id="CAF0929259.1"/>
    </source>
</evidence>
<evidence type="ECO:0000256" key="1">
    <source>
        <dbReference type="ARBA" id="ARBA00006270"/>
    </source>
</evidence>
<dbReference type="AlphaFoldDB" id="A0A814BNV2"/>
<dbReference type="EMBL" id="CAJNOK010000350">
    <property type="protein sequence ID" value="CAF0746917.1"/>
    <property type="molecule type" value="Genomic_DNA"/>
</dbReference>
<dbReference type="FunFam" id="3.40.50.300:FF:001447">
    <property type="entry name" value="Ras-related protein Rab-1B"/>
    <property type="match status" value="1"/>
</dbReference>
<comment type="similarity">
    <text evidence="1">Belongs to the small GTPase superfamily. Rab family.</text>
</comment>
<sequence>MIESYRFDVVFIGDYSVGKTALFTRYIDGAFNTAEYYFNCKQATNRRTLINENNIEFNIWDVNKTEDEHEKSEQSKLRLRCFDGIILVFDITNEVSFEIIQQWLTQVCEHHSLPVNILVGNKLDLLEEKVVDLSRAKAYADKLNMPFVGKRSTSAKSGQNVEQVFKILAEQMKRKREQEYCLKKQQRQRRQQQQNRQPWSLKKTPQLGTSCLQIANICNHKADTNSHQHQKSKCKKQEPFLCYFCAEQ</sequence>
<organism evidence="8 11">
    <name type="scientific">Didymodactylos carnosus</name>
    <dbReference type="NCBI Taxonomy" id="1234261"/>
    <lineage>
        <taxon>Eukaryota</taxon>
        <taxon>Metazoa</taxon>
        <taxon>Spiralia</taxon>
        <taxon>Gnathifera</taxon>
        <taxon>Rotifera</taxon>
        <taxon>Eurotatoria</taxon>
        <taxon>Bdelloidea</taxon>
        <taxon>Philodinida</taxon>
        <taxon>Philodinidae</taxon>
        <taxon>Didymodactylos</taxon>
    </lineage>
</organism>
<dbReference type="InterPro" id="IPR050305">
    <property type="entry name" value="Small_GTPase_Rab"/>
</dbReference>
<dbReference type="PANTHER" id="PTHR47980">
    <property type="entry name" value="LD44762P"/>
    <property type="match status" value="1"/>
</dbReference>
<dbReference type="Proteomes" id="UP000682733">
    <property type="component" value="Unassembled WGS sequence"/>
</dbReference>
<dbReference type="Pfam" id="PF00071">
    <property type="entry name" value="Ras"/>
    <property type="match status" value="1"/>
</dbReference>
<dbReference type="SMART" id="SM00175">
    <property type="entry name" value="RAB"/>
    <property type="match status" value="1"/>
</dbReference>
<evidence type="ECO:0000313" key="11">
    <source>
        <dbReference type="Proteomes" id="UP000663829"/>
    </source>
</evidence>
<evidence type="ECO:0000313" key="9">
    <source>
        <dbReference type="EMBL" id="CAF3525127.1"/>
    </source>
</evidence>
<dbReference type="Proteomes" id="UP000663829">
    <property type="component" value="Unassembled WGS sequence"/>
</dbReference>
<dbReference type="EMBL" id="CAJNOQ010001951">
    <property type="protein sequence ID" value="CAF0929259.1"/>
    <property type="molecule type" value="Genomic_DNA"/>
</dbReference>
<dbReference type="PROSITE" id="PS51421">
    <property type="entry name" value="RAS"/>
    <property type="match status" value="1"/>
</dbReference>
<keyword evidence="5" id="KW-0636">Prenylation</keyword>
<dbReference type="Gene3D" id="3.40.50.300">
    <property type="entry name" value="P-loop containing nucleotide triphosphate hydrolases"/>
    <property type="match status" value="1"/>
</dbReference>